<comment type="caution">
    <text evidence="1">The sequence shown here is derived from an EMBL/GenBank/DDBJ whole genome shotgun (WGS) entry which is preliminary data.</text>
</comment>
<gene>
    <name evidence="1" type="ORF">CCAP1982_LOCUS10899</name>
</gene>
<dbReference type="EMBL" id="CAJHJT010000034">
    <property type="protein sequence ID" value="CAD7002407.1"/>
    <property type="molecule type" value="Genomic_DNA"/>
</dbReference>
<evidence type="ECO:0000313" key="2">
    <source>
        <dbReference type="Proteomes" id="UP000606786"/>
    </source>
</evidence>
<reference evidence="1" key="1">
    <citation type="submission" date="2020-11" db="EMBL/GenBank/DDBJ databases">
        <authorList>
            <person name="Whitehead M."/>
        </authorList>
    </citation>
    <scope>NUCLEOTIDE SEQUENCE</scope>
    <source>
        <strain evidence="1">EGII</strain>
    </source>
</reference>
<dbReference type="AlphaFoldDB" id="A0A811UXJ7"/>
<evidence type="ECO:0000313" key="1">
    <source>
        <dbReference type="EMBL" id="CAD7002407.1"/>
    </source>
</evidence>
<dbReference type="Proteomes" id="UP000606786">
    <property type="component" value="Unassembled WGS sequence"/>
</dbReference>
<protein>
    <submittedName>
        <fullName evidence="1">(Mediterranean fruit fly) hypothetical protein</fullName>
    </submittedName>
</protein>
<accession>A0A811UXJ7</accession>
<keyword evidence="2" id="KW-1185">Reference proteome</keyword>
<sequence>MLLTSFNCDECVATSRTQWIQQIPSRVTEARKGNLRKQAKNLNLAMNFGDLAAAAATTGVECRTPQQDVKDKRCVPASSMTMLTMRRSSNKLIKADQQPTAHVML</sequence>
<proteinExistence type="predicted"/>
<organism evidence="1 2">
    <name type="scientific">Ceratitis capitata</name>
    <name type="common">Mediterranean fruit fly</name>
    <name type="synonym">Tephritis capitata</name>
    <dbReference type="NCBI Taxonomy" id="7213"/>
    <lineage>
        <taxon>Eukaryota</taxon>
        <taxon>Metazoa</taxon>
        <taxon>Ecdysozoa</taxon>
        <taxon>Arthropoda</taxon>
        <taxon>Hexapoda</taxon>
        <taxon>Insecta</taxon>
        <taxon>Pterygota</taxon>
        <taxon>Neoptera</taxon>
        <taxon>Endopterygota</taxon>
        <taxon>Diptera</taxon>
        <taxon>Brachycera</taxon>
        <taxon>Muscomorpha</taxon>
        <taxon>Tephritoidea</taxon>
        <taxon>Tephritidae</taxon>
        <taxon>Ceratitis</taxon>
        <taxon>Ceratitis</taxon>
    </lineage>
</organism>
<name>A0A811UXJ7_CERCA</name>